<dbReference type="InterPro" id="IPR018114">
    <property type="entry name" value="TRYPSIN_HIS"/>
</dbReference>
<feature type="non-terminal residue" evidence="3">
    <location>
        <position position="1"/>
    </location>
</feature>
<dbReference type="InterPro" id="IPR001254">
    <property type="entry name" value="Trypsin_dom"/>
</dbReference>
<dbReference type="PANTHER" id="PTHR24252:SF11">
    <property type="entry name" value="ATRIAL NATRIURETIC PEPTIDE-CONVERTING ENZYME ISOFORM X1"/>
    <property type="match status" value="1"/>
</dbReference>
<organism evidence="3 4">
    <name type="scientific">Periplaneta americana</name>
    <name type="common">American cockroach</name>
    <name type="synonym">Blatta americana</name>
    <dbReference type="NCBI Taxonomy" id="6978"/>
    <lineage>
        <taxon>Eukaryota</taxon>
        <taxon>Metazoa</taxon>
        <taxon>Ecdysozoa</taxon>
        <taxon>Arthropoda</taxon>
        <taxon>Hexapoda</taxon>
        <taxon>Insecta</taxon>
        <taxon>Pterygota</taxon>
        <taxon>Neoptera</taxon>
        <taxon>Polyneoptera</taxon>
        <taxon>Dictyoptera</taxon>
        <taxon>Blattodea</taxon>
        <taxon>Blattoidea</taxon>
        <taxon>Blattidae</taxon>
        <taxon>Blattinae</taxon>
        <taxon>Periplaneta</taxon>
    </lineage>
</organism>
<dbReference type="PANTHER" id="PTHR24252">
    <property type="entry name" value="ACROSIN-RELATED"/>
    <property type="match status" value="1"/>
</dbReference>
<dbReference type="CDD" id="cd00190">
    <property type="entry name" value="Tryp_SPc"/>
    <property type="match status" value="1"/>
</dbReference>
<dbReference type="PROSITE" id="PS50240">
    <property type="entry name" value="TRYPSIN_DOM"/>
    <property type="match status" value="1"/>
</dbReference>
<keyword evidence="4" id="KW-1185">Reference proteome</keyword>
<protein>
    <recommendedName>
        <fullName evidence="2">Peptidase S1 domain-containing protein</fullName>
    </recommendedName>
</protein>
<sequence length="258" mass="27796">RVFVIADCGVQIITDGRVVGGEDVGGYKIPWFALLHPPGDKTTPICSGCLIDTNHVVTAAHCFTLVSGDNNTAKFGVTLGIYDRCANESSQQTFVVKNVTLHPKFTSPTGNYDIAIITLDEPATNFTPICLPGKAERNVTHRVGEILGFGEMAEDNSTTMPCKLQKAYLQIFGKEQCGRFDLPSHVTNPRVLCAGVVGGGVDSCQVVQHHCHYERIPNLSAEQSDGITVFRISPMASLISTGCHQLAEVVAVSISRHQ</sequence>
<feature type="domain" description="Peptidase S1" evidence="2">
    <location>
        <begin position="18"/>
        <end position="205"/>
    </location>
</feature>
<dbReference type="Pfam" id="PF00089">
    <property type="entry name" value="Trypsin"/>
    <property type="match status" value="1"/>
</dbReference>
<accession>A0ABQ8SF12</accession>
<dbReference type="SMART" id="SM00020">
    <property type="entry name" value="Tryp_SPc"/>
    <property type="match status" value="1"/>
</dbReference>
<gene>
    <name evidence="3" type="ORF">ANN_20894</name>
</gene>
<dbReference type="Gene3D" id="2.40.10.10">
    <property type="entry name" value="Trypsin-like serine proteases"/>
    <property type="match status" value="1"/>
</dbReference>
<dbReference type="EMBL" id="JAJSOF020000029">
    <property type="protein sequence ID" value="KAJ4432276.1"/>
    <property type="molecule type" value="Genomic_DNA"/>
</dbReference>
<name>A0ABQ8SF12_PERAM</name>
<dbReference type="PROSITE" id="PS00134">
    <property type="entry name" value="TRYPSIN_HIS"/>
    <property type="match status" value="1"/>
</dbReference>
<proteinExistence type="predicted"/>
<dbReference type="SUPFAM" id="SSF50494">
    <property type="entry name" value="Trypsin-like serine proteases"/>
    <property type="match status" value="1"/>
</dbReference>
<keyword evidence="1" id="KW-1015">Disulfide bond</keyword>
<dbReference type="PRINTS" id="PR00722">
    <property type="entry name" value="CHYMOTRYPSIN"/>
</dbReference>
<evidence type="ECO:0000313" key="4">
    <source>
        <dbReference type="Proteomes" id="UP001148838"/>
    </source>
</evidence>
<evidence type="ECO:0000259" key="2">
    <source>
        <dbReference type="PROSITE" id="PS50240"/>
    </source>
</evidence>
<reference evidence="3 4" key="1">
    <citation type="journal article" date="2022" name="Allergy">
        <title>Genome assembly and annotation of Periplaneta americana reveal a comprehensive cockroach allergen profile.</title>
        <authorList>
            <person name="Wang L."/>
            <person name="Xiong Q."/>
            <person name="Saelim N."/>
            <person name="Wang L."/>
            <person name="Nong W."/>
            <person name="Wan A.T."/>
            <person name="Shi M."/>
            <person name="Liu X."/>
            <person name="Cao Q."/>
            <person name="Hui J.H.L."/>
            <person name="Sookrung N."/>
            <person name="Leung T.F."/>
            <person name="Tungtrongchitr A."/>
            <person name="Tsui S.K.W."/>
        </authorList>
    </citation>
    <scope>NUCLEOTIDE SEQUENCE [LARGE SCALE GENOMIC DNA]</scope>
    <source>
        <strain evidence="3">PWHHKU_190912</strain>
    </source>
</reference>
<comment type="caution">
    <text evidence="3">The sequence shown here is derived from an EMBL/GenBank/DDBJ whole genome shotgun (WGS) entry which is preliminary data.</text>
</comment>
<dbReference type="Proteomes" id="UP001148838">
    <property type="component" value="Unassembled WGS sequence"/>
</dbReference>
<dbReference type="InterPro" id="IPR009003">
    <property type="entry name" value="Peptidase_S1_PA"/>
</dbReference>
<evidence type="ECO:0000313" key="3">
    <source>
        <dbReference type="EMBL" id="KAJ4432276.1"/>
    </source>
</evidence>
<dbReference type="InterPro" id="IPR043504">
    <property type="entry name" value="Peptidase_S1_PA_chymotrypsin"/>
</dbReference>
<evidence type="ECO:0000256" key="1">
    <source>
        <dbReference type="ARBA" id="ARBA00023157"/>
    </source>
</evidence>
<dbReference type="InterPro" id="IPR001314">
    <property type="entry name" value="Peptidase_S1A"/>
</dbReference>